<dbReference type="AlphaFoldDB" id="A0AAX3T898"/>
<comment type="similarity">
    <text evidence="2">Belongs to the MmpS family.</text>
</comment>
<dbReference type="InterPro" id="IPR038468">
    <property type="entry name" value="MmpS_C"/>
</dbReference>
<dbReference type="GO" id="GO:0005886">
    <property type="term" value="C:plasma membrane"/>
    <property type="evidence" value="ECO:0007669"/>
    <property type="project" value="UniProtKB-SubCell"/>
</dbReference>
<dbReference type="RefSeq" id="WP_223259011.1">
    <property type="nucleotide sequence ID" value="NZ_CBDRNE010000003.1"/>
</dbReference>
<evidence type="ECO:0000256" key="5">
    <source>
        <dbReference type="ARBA" id="ARBA00022989"/>
    </source>
</evidence>
<name>A0AAX3T898_9ACTN</name>
<evidence type="ECO:0000256" key="4">
    <source>
        <dbReference type="ARBA" id="ARBA00022692"/>
    </source>
</evidence>
<protein>
    <submittedName>
        <fullName evidence="8">MmpS family transport accessory protein</fullName>
    </submittedName>
</protein>
<organism evidence="8 9">
    <name type="scientific">Gordonia hongkongensis</name>
    <dbReference type="NCBI Taxonomy" id="1701090"/>
    <lineage>
        <taxon>Bacteria</taxon>
        <taxon>Bacillati</taxon>
        <taxon>Actinomycetota</taxon>
        <taxon>Actinomycetes</taxon>
        <taxon>Mycobacteriales</taxon>
        <taxon>Gordoniaceae</taxon>
        <taxon>Gordonia</taxon>
    </lineage>
</organism>
<evidence type="ECO:0000256" key="2">
    <source>
        <dbReference type="ARBA" id="ARBA00007531"/>
    </source>
</evidence>
<proteinExistence type="inferred from homology"/>
<dbReference type="InterPro" id="IPR008693">
    <property type="entry name" value="MmpS"/>
</dbReference>
<evidence type="ECO:0000256" key="6">
    <source>
        <dbReference type="ARBA" id="ARBA00023136"/>
    </source>
</evidence>
<dbReference type="Proteomes" id="UP001213504">
    <property type="component" value="Chromosome"/>
</dbReference>
<comment type="subcellular location">
    <subcellularLocation>
        <location evidence="1">Cell membrane</location>
    </subcellularLocation>
</comment>
<evidence type="ECO:0000313" key="9">
    <source>
        <dbReference type="Proteomes" id="UP001213504"/>
    </source>
</evidence>
<keyword evidence="4 7" id="KW-0812">Transmembrane</keyword>
<sequence>MSDVDGGPMKKSVAYAGSWWVVLVVIAVMSVSAFYVGKLRLSEIPDRAIGHSPAAPEAGVVRDKSIEYVVTGPAGSSARVSYIEPGGRVVDDKVSVPWRVILRTRELTSSVGVLTQSSGRGALSCAVRVNGFERVRQTGSGSDGSTVANCLVPVA</sequence>
<keyword evidence="5 7" id="KW-1133">Transmembrane helix</keyword>
<keyword evidence="6 7" id="KW-0472">Membrane</keyword>
<dbReference type="Gene3D" id="2.60.40.2880">
    <property type="entry name" value="MmpS1-5, C-terminal soluble domain"/>
    <property type="match status" value="1"/>
</dbReference>
<evidence type="ECO:0000256" key="1">
    <source>
        <dbReference type="ARBA" id="ARBA00004236"/>
    </source>
</evidence>
<evidence type="ECO:0000313" key="8">
    <source>
        <dbReference type="EMBL" id="WFP25227.1"/>
    </source>
</evidence>
<gene>
    <name evidence="8" type="ORF">P9A14_01450</name>
</gene>
<accession>A0AAX3T898</accession>
<keyword evidence="3" id="KW-1003">Cell membrane</keyword>
<feature type="transmembrane region" description="Helical" evidence="7">
    <location>
        <begin position="12"/>
        <end position="37"/>
    </location>
</feature>
<evidence type="ECO:0000256" key="3">
    <source>
        <dbReference type="ARBA" id="ARBA00022475"/>
    </source>
</evidence>
<evidence type="ECO:0000256" key="7">
    <source>
        <dbReference type="SAM" id="Phobius"/>
    </source>
</evidence>
<dbReference type="Pfam" id="PF05423">
    <property type="entry name" value="Mycobact_memb"/>
    <property type="match status" value="1"/>
</dbReference>
<dbReference type="EMBL" id="CP121270">
    <property type="protein sequence ID" value="WFP25227.1"/>
    <property type="molecule type" value="Genomic_DNA"/>
</dbReference>
<reference evidence="8" key="1">
    <citation type="submission" date="2023-04" db="EMBL/GenBank/DDBJ databases">
        <title>Complete genome sequence of a phthalic acid esters degrading bacterial strain.</title>
        <authorList>
            <person name="Weng L."/>
            <person name="Jia Y."/>
            <person name="Ren L."/>
        </authorList>
    </citation>
    <scope>NUCLEOTIDE SEQUENCE</scope>
    <source>
        <strain evidence="8">RL-LY01</strain>
    </source>
</reference>